<dbReference type="CDD" id="cd02185">
    <property type="entry name" value="AroH"/>
    <property type="match status" value="1"/>
</dbReference>
<dbReference type="NCBIfam" id="TIGR01796">
    <property type="entry name" value="CM_mono_aroH"/>
    <property type="match status" value="1"/>
</dbReference>
<dbReference type="PANTHER" id="PTHR21164">
    <property type="entry name" value="CHORISMATE MUTASE"/>
    <property type="match status" value="1"/>
</dbReference>
<dbReference type="PANTHER" id="PTHR21164:SF0">
    <property type="entry name" value="CHORISMATE MUTASE AROH"/>
    <property type="match status" value="1"/>
</dbReference>
<dbReference type="EMBL" id="CP036262">
    <property type="protein sequence ID" value="QDS92928.1"/>
    <property type="molecule type" value="Genomic_DNA"/>
</dbReference>
<dbReference type="InterPro" id="IPR035959">
    <property type="entry name" value="RutC-like_sf"/>
</dbReference>
<keyword evidence="2 3" id="KW-0057">Aromatic amino acid biosynthesis</keyword>
<keyword evidence="5" id="KW-1185">Reference proteome</keyword>
<dbReference type="GO" id="GO:0046417">
    <property type="term" value="P:chorismate metabolic process"/>
    <property type="evidence" value="ECO:0007669"/>
    <property type="project" value="TreeGrafter"/>
</dbReference>
<dbReference type="SUPFAM" id="SSF55298">
    <property type="entry name" value="YjgF-like"/>
    <property type="match status" value="1"/>
</dbReference>
<feature type="binding site" evidence="2">
    <location>
        <position position="106"/>
    </location>
    <ligand>
        <name>prephenate</name>
        <dbReference type="ChEBI" id="CHEBI:29934"/>
    </ligand>
</feature>
<keyword evidence="3 4" id="KW-0413">Isomerase</keyword>
<organism evidence="4 5">
    <name type="scientific">Roseimaritima multifibrata</name>
    <dbReference type="NCBI Taxonomy" id="1930274"/>
    <lineage>
        <taxon>Bacteria</taxon>
        <taxon>Pseudomonadati</taxon>
        <taxon>Planctomycetota</taxon>
        <taxon>Planctomycetia</taxon>
        <taxon>Pirellulales</taxon>
        <taxon>Pirellulaceae</taxon>
        <taxon>Roseimaritima</taxon>
    </lineage>
</organism>
<reference evidence="4 5" key="1">
    <citation type="submission" date="2019-02" db="EMBL/GenBank/DDBJ databases">
        <title>Deep-cultivation of Planctomycetes and their phenomic and genomic characterization uncovers novel biology.</title>
        <authorList>
            <person name="Wiegand S."/>
            <person name="Jogler M."/>
            <person name="Boedeker C."/>
            <person name="Pinto D."/>
            <person name="Vollmers J."/>
            <person name="Rivas-Marin E."/>
            <person name="Kohn T."/>
            <person name="Peeters S.H."/>
            <person name="Heuer A."/>
            <person name="Rast P."/>
            <person name="Oberbeckmann S."/>
            <person name="Bunk B."/>
            <person name="Jeske O."/>
            <person name="Meyerdierks A."/>
            <person name="Storesund J.E."/>
            <person name="Kallscheuer N."/>
            <person name="Luecker S."/>
            <person name="Lage O.M."/>
            <person name="Pohl T."/>
            <person name="Merkel B.J."/>
            <person name="Hornburger P."/>
            <person name="Mueller R.-W."/>
            <person name="Bruemmer F."/>
            <person name="Labrenz M."/>
            <person name="Spormann A.M."/>
            <person name="Op den Camp H."/>
            <person name="Overmann J."/>
            <person name="Amann R."/>
            <person name="Jetten M.S.M."/>
            <person name="Mascher T."/>
            <person name="Medema M.H."/>
            <person name="Devos D.P."/>
            <person name="Kaster A.-K."/>
            <person name="Ovreas L."/>
            <person name="Rohde M."/>
            <person name="Galperin M.Y."/>
            <person name="Jogler C."/>
        </authorList>
    </citation>
    <scope>NUCLEOTIDE SEQUENCE [LARGE SCALE GENOMIC DNA]</scope>
    <source>
        <strain evidence="4 5">FF011L</strain>
    </source>
</reference>
<evidence type="ECO:0000256" key="2">
    <source>
        <dbReference type="PIRSR" id="PIRSR005965-1"/>
    </source>
</evidence>
<dbReference type="Pfam" id="PF07736">
    <property type="entry name" value="CM_1"/>
    <property type="match status" value="1"/>
</dbReference>
<feature type="binding site" evidence="2">
    <location>
        <position position="88"/>
    </location>
    <ligand>
        <name>prephenate</name>
        <dbReference type="ChEBI" id="CHEBI:29934"/>
    </ligand>
</feature>
<dbReference type="Gene3D" id="3.30.1330.40">
    <property type="entry name" value="RutC-like"/>
    <property type="match status" value="1"/>
</dbReference>
<keyword evidence="2 3" id="KW-0028">Amino-acid biosynthesis</keyword>
<feature type="binding site" evidence="2">
    <location>
        <position position="6"/>
    </location>
    <ligand>
        <name>prephenate</name>
        <dbReference type="ChEBI" id="CHEBI:29934"/>
    </ligand>
</feature>
<evidence type="ECO:0000313" key="5">
    <source>
        <dbReference type="Proteomes" id="UP000320672"/>
    </source>
</evidence>
<sequence>MCRGVRGATTVSANDRDEILTATRQLLALVVRRNSIQPRDVASVTFTVTKELDAEFPALAARQLGWNDVPLLCSYEVAVPGSLPNCIRVMILWNTDRAQQDIQHVYIKGAKALRPDLSKLPPVDFDELESWIQQHMNDNQPSA</sequence>
<dbReference type="KEGG" id="rml:FF011L_16830"/>
<dbReference type="InterPro" id="IPR008243">
    <property type="entry name" value="Chorismate_mutase_AroH"/>
</dbReference>
<dbReference type="GO" id="GO:0004106">
    <property type="term" value="F:chorismate mutase activity"/>
    <property type="evidence" value="ECO:0007669"/>
    <property type="project" value="UniProtKB-UniRule"/>
</dbReference>
<dbReference type="OrthoDB" id="9802232at2"/>
<dbReference type="PIRSF" id="PIRSF005965">
    <property type="entry name" value="Chor_mut_AroH"/>
    <property type="match status" value="1"/>
</dbReference>
<dbReference type="Proteomes" id="UP000320672">
    <property type="component" value="Chromosome"/>
</dbReference>
<dbReference type="AlphaFoldDB" id="A0A517MDH4"/>
<name>A0A517MDH4_9BACT</name>
<evidence type="ECO:0000256" key="1">
    <source>
        <dbReference type="NCBIfam" id="TIGR01796"/>
    </source>
</evidence>
<evidence type="ECO:0000256" key="3">
    <source>
        <dbReference type="PROSITE-ProRule" id="PRU00514"/>
    </source>
</evidence>
<dbReference type="EC" id="5.4.99.5" evidence="1 3"/>
<protein>
    <recommendedName>
        <fullName evidence="1 3">chorismate mutase</fullName>
        <ecNumber evidence="1 3">5.4.99.5</ecNumber>
    </recommendedName>
</protein>
<accession>A0A517MDH4</accession>
<evidence type="ECO:0000313" key="4">
    <source>
        <dbReference type="EMBL" id="QDS92928.1"/>
    </source>
</evidence>
<comment type="catalytic activity">
    <reaction evidence="3">
        <text>chorismate = prephenate</text>
        <dbReference type="Rhea" id="RHEA:13897"/>
        <dbReference type="ChEBI" id="CHEBI:29748"/>
        <dbReference type="ChEBI" id="CHEBI:29934"/>
        <dbReference type="EC" id="5.4.99.5"/>
    </reaction>
</comment>
<dbReference type="GO" id="GO:0009073">
    <property type="term" value="P:aromatic amino acid family biosynthetic process"/>
    <property type="evidence" value="ECO:0007669"/>
    <property type="project" value="UniProtKB-UniRule"/>
</dbReference>
<dbReference type="PROSITE" id="PS51167">
    <property type="entry name" value="CHORISMATE_MUT_1"/>
    <property type="match status" value="1"/>
</dbReference>
<proteinExistence type="predicted"/>
<dbReference type="GO" id="GO:0008652">
    <property type="term" value="P:amino acid biosynthetic process"/>
    <property type="evidence" value="ECO:0007669"/>
    <property type="project" value="UniProtKB-UniRule"/>
</dbReference>
<gene>
    <name evidence="4" type="primary">aroH</name>
    <name evidence="4" type="ORF">FF011L_16830</name>
</gene>